<evidence type="ECO:0000313" key="3">
    <source>
        <dbReference type="Proteomes" id="UP001165289"/>
    </source>
</evidence>
<dbReference type="GO" id="GO:0003676">
    <property type="term" value="F:nucleic acid binding"/>
    <property type="evidence" value="ECO:0007669"/>
    <property type="project" value="InterPro"/>
</dbReference>
<sequence length="491" mass="55415">MKILIDNASTHTAKLTKNFLAVEVLELLPHPPYLPDLAPCGFGYSPSLNSTFKAKDFNTLQALGTGLYQYFKSIPEEEYRNVFTTIENHLKSSDQTIRVKSDRDKRFRTQKNLIAPSISLPDDYSQISHNSSLKIKSSSKKSSENVKCCTPNESSRKGTSILDLTERITSDATSIIQPIPNSINLSKISNSDAVLKQILVPHNLFHNVEVVENISEVKTSANQFIDSSSELSIVHDKLSLNSNLKRKHNRKYCEVVGKKLRKSDDCNLPRRDTSQHKDRRSVIKNEMRSSSNLNSKSDSPLNVIKDGLEIYDSLSDIDQVTLLEEDLYSHNFVNFANGTHLLHIDWAGLNFNTSIHFQPQTIAHHSLISQVGLSYSLLGEDTFVQCVKNLFNQKPNPQILSCIRQLGFGAFIEDIIHLEKDRIEIELDCCKHYGYIKCRDIYLRRIISGYRGILNSSSDSLSGANYNSPCVTTELFNSALHIYHRSTSSTK</sequence>
<dbReference type="Proteomes" id="UP001165289">
    <property type="component" value="Unassembled WGS sequence"/>
</dbReference>
<comment type="caution">
    <text evidence="2">The sequence shown here is derived from an EMBL/GenBank/DDBJ whole genome shotgun (WGS) entry which is preliminary data.</text>
</comment>
<keyword evidence="3" id="KW-1185">Reference proteome</keyword>
<dbReference type="InterPro" id="IPR036397">
    <property type="entry name" value="RNaseH_sf"/>
</dbReference>
<dbReference type="Gene3D" id="3.30.420.10">
    <property type="entry name" value="Ribonuclease H-like superfamily/Ribonuclease H"/>
    <property type="match status" value="1"/>
</dbReference>
<accession>A0AAV7JJZ7</accession>
<protein>
    <submittedName>
        <fullName evidence="2">Histone-lysine N-methyltransferase SETMAR-like</fullName>
    </submittedName>
</protein>
<proteinExistence type="predicted"/>
<gene>
    <name evidence="2" type="ORF">LOD99_7147</name>
</gene>
<evidence type="ECO:0000313" key="2">
    <source>
        <dbReference type="EMBL" id="KAI6648760.1"/>
    </source>
</evidence>
<organism evidence="2 3">
    <name type="scientific">Oopsacas minuta</name>
    <dbReference type="NCBI Taxonomy" id="111878"/>
    <lineage>
        <taxon>Eukaryota</taxon>
        <taxon>Metazoa</taxon>
        <taxon>Porifera</taxon>
        <taxon>Hexactinellida</taxon>
        <taxon>Hexasterophora</taxon>
        <taxon>Lyssacinosida</taxon>
        <taxon>Leucopsacidae</taxon>
        <taxon>Oopsacas</taxon>
    </lineage>
</organism>
<evidence type="ECO:0000256" key="1">
    <source>
        <dbReference type="SAM" id="MobiDB-lite"/>
    </source>
</evidence>
<reference evidence="2 3" key="1">
    <citation type="journal article" date="2023" name="BMC Biol.">
        <title>The compact genome of the sponge Oopsacas minuta (Hexactinellida) is lacking key metazoan core genes.</title>
        <authorList>
            <person name="Santini S."/>
            <person name="Schenkelaars Q."/>
            <person name="Jourda C."/>
            <person name="Duchesne M."/>
            <person name="Belahbib H."/>
            <person name="Rocher C."/>
            <person name="Selva M."/>
            <person name="Riesgo A."/>
            <person name="Vervoort M."/>
            <person name="Leys S.P."/>
            <person name="Kodjabachian L."/>
            <person name="Le Bivic A."/>
            <person name="Borchiellini C."/>
            <person name="Claverie J.M."/>
            <person name="Renard E."/>
        </authorList>
    </citation>
    <scope>NUCLEOTIDE SEQUENCE [LARGE SCALE GENOMIC DNA]</scope>
    <source>
        <strain evidence="2">SPO-2</strain>
    </source>
</reference>
<feature type="region of interest" description="Disordered" evidence="1">
    <location>
        <begin position="135"/>
        <end position="157"/>
    </location>
</feature>
<dbReference type="AlphaFoldDB" id="A0AAV7JJZ7"/>
<dbReference type="EMBL" id="JAKMXF010000326">
    <property type="protein sequence ID" value="KAI6648760.1"/>
    <property type="molecule type" value="Genomic_DNA"/>
</dbReference>
<name>A0AAV7JJZ7_9METZ</name>